<keyword evidence="2" id="KW-1185">Reference proteome</keyword>
<dbReference type="EMBL" id="AMGY01000003">
    <property type="protein sequence ID" value="EXJ86918.1"/>
    <property type="molecule type" value="Genomic_DNA"/>
</dbReference>
<comment type="caution">
    <text evidence="1">The sequence shown here is derived from an EMBL/GenBank/DDBJ whole genome shotgun (WGS) entry which is preliminary data.</text>
</comment>
<dbReference type="HOGENOM" id="CLU_009388_3_0_1"/>
<reference evidence="1 2" key="1">
    <citation type="submission" date="2013-03" db="EMBL/GenBank/DDBJ databases">
        <title>The Genome Sequence of Capronia epimyces CBS 606.96.</title>
        <authorList>
            <consortium name="The Broad Institute Genomics Platform"/>
            <person name="Cuomo C."/>
            <person name="de Hoog S."/>
            <person name="Gorbushina A."/>
            <person name="Walker B."/>
            <person name="Young S.K."/>
            <person name="Zeng Q."/>
            <person name="Gargeya S."/>
            <person name="Fitzgerald M."/>
            <person name="Haas B."/>
            <person name="Abouelleil A."/>
            <person name="Allen A.W."/>
            <person name="Alvarado L."/>
            <person name="Arachchi H.M."/>
            <person name="Berlin A.M."/>
            <person name="Chapman S.B."/>
            <person name="Gainer-Dewar J."/>
            <person name="Goldberg J."/>
            <person name="Griggs A."/>
            <person name="Gujja S."/>
            <person name="Hansen M."/>
            <person name="Howarth C."/>
            <person name="Imamovic A."/>
            <person name="Ireland A."/>
            <person name="Larimer J."/>
            <person name="McCowan C."/>
            <person name="Murphy C."/>
            <person name="Pearson M."/>
            <person name="Poon T.W."/>
            <person name="Priest M."/>
            <person name="Roberts A."/>
            <person name="Saif S."/>
            <person name="Shea T."/>
            <person name="Sisk P."/>
            <person name="Sykes S."/>
            <person name="Wortman J."/>
            <person name="Nusbaum C."/>
            <person name="Birren B."/>
        </authorList>
    </citation>
    <scope>NUCLEOTIDE SEQUENCE [LARGE SCALE GENOMIC DNA]</scope>
    <source>
        <strain evidence="1 2">CBS 606.96</strain>
    </source>
</reference>
<evidence type="ECO:0000313" key="2">
    <source>
        <dbReference type="Proteomes" id="UP000019478"/>
    </source>
</evidence>
<name>W9Y360_9EURO</name>
<accession>W9Y360</accession>
<dbReference type="PANTHER" id="PTHR39596">
    <property type="match status" value="1"/>
</dbReference>
<protein>
    <recommendedName>
        <fullName evidence="3">Heterokaryon incompatibility domain-containing protein</fullName>
    </recommendedName>
</protein>
<proteinExistence type="predicted"/>
<dbReference type="eggNOG" id="ENOG502SP5X">
    <property type="taxonomic scope" value="Eukaryota"/>
</dbReference>
<gene>
    <name evidence="1" type="ORF">A1O3_03872</name>
</gene>
<evidence type="ECO:0008006" key="3">
    <source>
        <dbReference type="Google" id="ProtNLM"/>
    </source>
</evidence>
<dbReference type="PANTHER" id="PTHR39596:SF2">
    <property type="entry name" value="HET DOMAIN PROTEIN (AFU_ORTHOLOGUE AFUA_1G17550)-RELATED"/>
    <property type="match status" value="1"/>
</dbReference>
<evidence type="ECO:0000313" key="1">
    <source>
        <dbReference type="EMBL" id="EXJ86918.1"/>
    </source>
</evidence>
<dbReference type="STRING" id="1182542.W9Y360"/>
<dbReference type="RefSeq" id="XP_007732197.1">
    <property type="nucleotide sequence ID" value="XM_007734007.1"/>
</dbReference>
<dbReference type="GeneID" id="19167997"/>
<dbReference type="AlphaFoldDB" id="W9Y360"/>
<organism evidence="1 2">
    <name type="scientific">Capronia epimyces CBS 606.96</name>
    <dbReference type="NCBI Taxonomy" id="1182542"/>
    <lineage>
        <taxon>Eukaryota</taxon>
        <taxon>Fungi</taxon>
        <taxon>Dikarya</taxon>
        <taxon>Ascomycota</taxon>
        <taxon>Pezizomycotina</taxon>
        <taxon>Eurotiomycetes</taxon>
        <taxon>Chaetothyriomycetidae</taxon>
        <taxon>Chaetothyriales</taxon>
        <taxon>Herpotrichiellaceae</taxon>
        <taxon>Capronia</taxon>
    </lineage>
</organism>
<dbReference type="Proteomes" id="UP000019478">
    <property type="component" value="Unassembled WGS sequence"/>
</dbReference>
<sequence length="904" mass="100505">MGQSDSTKDPLLHFLQVPLVCKYNASKKTTRFQDIPSYYDLNLELACHPLSTNLCPDGAAAFLQEWLFFAVLNGICEVVDVEFDPMDFVVSSAAGQAERLITGRHFRKYVWFWVGGLELGTCTIEGRHQEQREGATFILQTLERALDAWIQLCDHDHLYNSSTVLNMVLLSIVQLGAHLRTVLGSILHEPGLTSNESFLKGYPIQGREVLFKPLLLKAGWCVGEVPTLLSRYRPYTLLYLSTINRRRGHKDHSRCSTKGCIVNQLDGDTYNTAHAPACPGLDSCNMVHAPIEEVCRILEAGDIPLLSISAEPPSSPAPLLEVKPFVLGGDSDTTPARYVAISHVWSHGMGNPRANASYACQIRRIQRAANDLYRSDNGPVPGNVLFWMDTLCVPLDPKLRTLAIVRMSRTYMHADKVLVIDNWLAESSFSSDEPNSLLFKIVHSDWSTRLWTFQEAVLARELTFQFADGAFTTYQIEDAGAGPSSLEELSEVLEGIPEDKLLSTKCTLNLLCALGQVDPASVDRSAAVRRTAALPPQSDPIRELDRLTAINTETVHTSLCNVTERWFPVLARADCFPGNPRDHLVRLNSLVRPLHSDPVGLHASGAAELIRGMGYDTIVNRSKDLSGGGTGTGRKLQGIENTPSGLLSSIVNGARHRTTSWKEDETICLGGITGLDLTPIAQIRVDWDRREEQVQPVSEERMKMFLSAIGNLPESLLFLPSHRMAAYPWRWAPPSFLGTDYALPFADHYRAQCTNQGLLVNCDTIQIACTSDQKQLVLEGTKTMDLRQRIPRGYTLRGPVAPNTGPWKDVLFRCHIIGQDESWSKFFSQYEGELYLLKRSYPLRRAKDADAVLVRFLAVKEDTRFAHFLAKVQLTHLTTLGPGPGLQSCVDGELEPTKVKWCVG</sequence>
<dbReference type="OrthoDB" id="2426273at2759"/>